<reference evidence="1" key="1">
    <citation type="submission" date="2020-08" db="EMBL/GenBank/DDBJ databases">
        <title>Genome public.</title>
        <authorList>
            <person name="Liu C."/>
            <person name="Sun Q."/>
        </authorList>
    </citation>
    <scope>NUCLEOTIDE SEQUENCE</scope>
    <source>
        <strain evidence="1">BX5</strain>
    </source>
</reference>
<dbReference type="EMBL" id="JACOPN010000001">
    <property type="protein sequence ID" value="MBC5715829.1"/>
    <property type="molecule type" value="Genomic_DNA"/>
</dbReference>
<dbReference type="AlphaFoldDB" id="A0A8J6M135"/>
<name>A0A8J6M135_9FIRM</name>
<evidence type="ECO:0000313" key="2">
    <source>
        <dbReference type="Proteomes" id="UP000602260"/>
    </source>
</evidence>
<accession>A0A8J6M135</accession>
<dbReference type="Proteomes" id="UP000602260">
    <property type="component" value="Unassembled WGS sequence"/>
</dbReference>
<dbReference type="RefSeq" id="WP_186877368.1">
    <property type="nucleotide sequence ID" value="NZ_JACOPN010000001.1"/>
</dbReference>
<organism evidence="1 2">
    <name type="scientific">Flintibacter faecis</name>
    <dbReference type="NCBI Taxonomy" id="2763047"/>
    <lineage>
        <taxon>Bacteria</taxon>
        <taxon>Bacillati</taxon>
        <taxon>Bacillota</taxon>
        <taxon>Clostridia</taxon>
        <taxon>Eubacteriales</taxon>
        <taxon>Flintibacter</taxon>
    </lineage>
</organism>
<sequence>MKQMGRLSVRVYTTQAELPLEGATVAVLQKGEGGRYRLLSLQSTDSSGRITSVDIPAPAAEESIAPGAADGPKCFSVCSVWAEHPGYAMLQVDGVQIFPGVETVQNMELIPLVRGQSSLQQRTVRDIPAQDL</sequence>
<comment type="caution">
    <text evidence="1">The sequence shown here is derived from an EMBL/GenBank/DDBJ whole genome shotgun (WGS) entry which is preliminary data.</text>
</comment>
<protein>
    <submittedName>
        <fullName evidence="1">Spore cortex-lytic protein</fullName>
    </submittedName>
</protein>
<evidence type="ECO:0000313" key="1">
    <source>
        <dbReference type="EMBL" id="MBC5715829.1"/>
    </source>
</evidence>
<proteinExistence type="predicted"/>
<gene>
    <name evidence="1" type="ORF">H8S55_00540</name>
</gene>
<keyword evidence="2" id="KW-1185">Reference proteome</keyword>